<name>Q8QQ56_CAMPS</name>
<gene>
    <name evidence="1" type="primary">CMP70.5aR</name>
</gene>
<evidence type="ECO:0000313" key="2">
    <source>
        <dbReference type="Proteomes" id="UP000107153"/>
    </source>
</evidence>
<sequence length="77" mass="9306">MSLIRDFSFWNRIIINIYNFIEISDNYFDHILQFEKIKSLIYYKHVQCNRCQITNGYLISIRILYYLSAKITTLDGS</sequence>
<dbReference type="Proteomes" id="UP000107153">
    <property type="component" value="Segment"/>
</dbReference>
<proteinExistence type="predicted"/>
<dbReference type="EMBL" id="AY009089">
    <property type="protein sequence ID" value="AAG37539.1"/>
    <property type="molecule type" value="Genomic_DNA"/>
</dbReference>
<reference evidence="1 2" key="1">
    <citation type="journal article" date="2002" name="J. Gen. Virol.">
        <title>The sequence of camelpox virus shows it is most closely related to variola virus, the cause of smallpox.</title>
        <authorList>
            <person name="Gubser C."/>
            <person name="Smith G.L."/>
        </authorList>
    </citation>
    <scope>NUCLEOTIDE SEQUENCE [LARGE SCALE GENOMIC DNA]</scope>
    <source>
        <strain evidence="1">CMS</strain>
    </source>
</reference>
<organism evidence="1 2">
    <name type="scientific">Camelpox virus (strain CMS)</name>
    <dbReference type="NCBI Taxonomy" id="203172"/>
    <lineage>
        <taxon>Viruses</taxon>
        <taxon>Varidnaviria</taxon>
        <taxon>Bamfordvirae</taxon>
        <taxon>Nucleocytoviricota</taxon>
        <taxon>Pokkesviricetes</taxon>
        <taxon>Chitovirales</taxon>
        <taxon>Poxviridae</taxon>
        <taxon>Chordopoxvirinae</taxon>
        <taxon>Orthopoxvirus</taxon>
        <taxon>Orthopoxvirus camelpox</taxon>
        <taxon>Camelpox virus</taxon>
    </lineage>
</organism>
<evidence type="ECO:0000313" key="1">
    <source>
        <dbReference type="EMBL" id="AAG37539.1"/>
    </source>
</evidence>
<protein>
    <submittedName>
        <fullName evidence="1">CMP70.5aR</fullName>
    </submittedName>
</protein>
<accession>Q8QQ56</accession>
<organismHost>
    <name type="scientific">Camelus</name>
    <dbReference type="NCBI Taxonomy" id="9836"/>
</organismHost>